<reference evidence="1 2" key="1">
    <citation type="journal article" date="2015" name="Genome Announc.">
        <title>Expanding the biotechnology potential of lactobacilli through comparative genomics of 213 strains and associated genera.</title>
        <authorList>
            <person name="Sun Z."/>
            <person name="Harris H.M."/>
            <person name="McCann A."/>
            <person name="Guo C."/>
            <person name="Argimon S."/>
            <person name="Zhang W."/>
            <person name="Yang X."/>
            <person name="Jeffery I.B."/>
            <person name="Cooney J.C."/>
            <person name="Kagawa T.F."/>
            <person name="Liu W."/>
            <person name="Song Y."/>
            <person name="Salvetti E."/>
            <person name="Wrobel A."/>
            <person name="Rasinkangas P."/>
            <person name="Parkhill J."/>
            <person name="Rea M.C."/>
            <person name="O'Sullivan O."/>
            <person name="Ritari J."/>
            <person name="Douillard F.P."/>
            <person name="Paul Ross R."/>
            <person name="Yang R."/>
            <person name="Briner A.E."/>
            <person name="Felis G.E."/>
            <person name="de Vos W.M."/>
            <person name="Barrangou R."/>
            <person name="Klaenhammer T.R."/>
            <person name="Caufield P.W."/>
            <person name="Cui Y."/>
            <person name="Zhang H."/>
            <person name="O'Toole P.W."/>
        </authorList>
    </citation>
    <scope>NUCLEOTIDE SEQUENCE [LARGE SCALE GENOMIC DNA]</scope>
    <source>
        <strain evidence="1 2">DSM 19519</strain>
    </source>
</reference>
<gene>
    <name evidence="1" type="ORF">FC92_GL000032</name>
</gene>
<name>A0A0R1MV39_9LACO</name>
<dbReference type="EMBL" id="AZDX01000001">
    <property type="protein sequence ID" value="KRL08243.1"/>
    <property type="molecule type" value="Genomic_DNA"/>
</dbReference>
<evidence type="ECO:0000313" key="2">
    <source>
        <dbReference type="Proteomes" id="UP000051448"/>
    </source>
</evidence>
<keyword evidence="2" id="KW-1185">Reference proteome</keyword>
<proteinExistence type="predicted"/>
<dbReference type="InterPro" id="IPR016181">
    <property type="entry name" value="Acyl_CoA_acyltransferase"/>
</dbReference>
<dbReference type="Proteomes" id="UP000051448">
    <property type="component" value="Unassembled WGS sequence"/>
</dbReference>
<dbReference type="AlphaFoldDB" id="A0A0R1MV39"/>
<protein>
    <submittedName>
        <fullName evidence="1">RibT protein</fullName>
    </submittedName>
</protein>
<organism evidence="1 2">
    <name type="scientific">Liquorilactobacillus hordei DSM 19519</name>
    <dbReference type="NCBI Taxonomy" id="1423759"/>
    <lineage>
        <taxon>Bacteria</taxon>
        <taxon>Bacillati</taxon>
        <taxon>Bacillota</taxon>
        <taxon>Bacilli</taxon>
        <taxon>Lactobacillales</taxon>
        <taxon>Lactobacillaceae</taxon>
        <taxon>Liquorilactobacillus</taxon>
    </lineage>
</organism>
<dbReference type="PATRIC" id="fig|1423759.3.peg.32"/>
<dbReference type="SUPFAM" id="SSF55729">
    <property type="entry name" value="Acyl-CoA N-acyltransferases (Nat)"/>
    <property type="match status" value="1"/>
</dbReference>
<dbReference type="STRING" id="1423759.FC92_GL000032"/>
<evidence type="ECO:0000313" key="1">
    <source>
        <dbReference type="EMBL" id="KRL08243.1"/>
    </source>
</evidence>
<dbReference type="Gene3D" id="3.40.630.30">
    <property type="match status" value="1"/>
</dbReference>
<comment type="caution">
    <text evidence="1">The sequence shown here is derived from an EMBL/GenBank/DDBJ whole genome shotgun (WGS) entry which is preliminary data.</text>
</comment>
<accession>A0A0R1MV39</accession>
<sequence>MQLYLLILFLRPQEVIMLYKYKNDYEKITMGLLSFIPDLKEYSHLKTELNWYSGADERCLYLWKNDNGDFIGVIGVEISDEILMVRHIAITPAERNEGVSFSMLSGLCELYPGRKMMGSLETARLITKWEHRNDGN</sequence>